<reference evidence="3 4" key="1">
    <citation type="submission" date="2020-07" db="EMBL/GenBank/DDBJ databases">
        <title>Bradyrhizobium diversity isolated from nodules of indigenous legumes of Western Australia.</title>
        <authorList>
            <person name="Klepa M.S."/>
        </authorList>
    </citation>
    <scope>NUCLEOTIDE SEQUENCE [LARGE SCALE GENOMIC DNA]</scope>
    <source>
        <strain evidence="3 4">CNPSo 4010</strain>
    </source>
</reference>
<feature type="domain" description="BBC1/AIM3 cysteine proteinase-fold" evidence="2">
    <location>
        <begin position="227"/>
        <end position="385"/>
    </location>
</feature>
<dbReference type="Proteomes" id="UP000807370">
    <property type="component" value="Unassembled WGS sequence"/>
</dbReference>
<evidence type="ECO:0000259" key="2">
    <source>
        <dbReference type="Pfam" id="PF25459"/>
    </source>
</evidence>
<dbReference type="Pfam" id="PF25459">
    <property type="entry name" value="AIM3_BBC1_C"/>
    <property type="match status" value="1"/>
</dbReference>
<dbReference type="InterPro" id="IPR036404">
    <property type="entry name" value="Jacalin-like_lectin_dom_sf"/>
</dbReference>
<evidence type="ECO:0000313" key="4">
    <source>
        <dbReference type="Proteomes" id="UP000807370"/>
    </source>
</evidence>
<feature type="transmembrane region" description="Helical" evidence="1">
    <location>
        <begin position="38"/>
        <end position="56"/>
    </location>
</feature>
<protein>
    <recommendedName>
        <fullName evidence="2">BBC1/AIM3 cysteine proteinase-fold domain-containing protein</fullName>
    </recommendedName>
</protein>
<dbReference type="Gene3D" id="3.90.1720.10">
    <property type="entry name" value="endopeptidase domain like (from Nostoc punctiforme)"/>
    <property type="match status" value="1"/>
</dbReference>
<comment type="caution">
    <text evidence="3">The sequence shown here is derived from an EMBL/GenBank/DDBJ whole genome shotgun (WGS) entry which is preliminary data.</text>
</comment>
<evidence type="ECO:0000313" key="3">
    <source>
        <dbReference type="EMBL" id="MBH5398611.1"/>
    </source>
</evidence>
<dbReference type="RefSeq" id="WP_197959899.1">
    <property type="nucleotide sequence ID" value="NZ_JACCHP010000007.1"/>
</dbReference>
<keyword evidence="1" id="KW-0472">Membrane</keyword>
<dbReference type="InterPro" id="IPR057402">
    <property type="entry name" value="AIM3_BBC1_C"/>
</dbReference>
<sequence length="410" mass="43274">MMTTIAKAKTKIGEFLPTISPYALCTTRRFRRKPAHRVAAAALSIVAGFVTLNTVAAKEFAPIGGGGDFSFRDLCPAGQYLVGLRVRSGLWVDQMSITCAPVKPDGSTGAQFHGPARGGNGGGPSEKDCGANAIIDGVGLQMTDRNRQVREFVLYCRSTTGGARHSLSLGNGAGTFPSINQTCPNGEAAIGIQGRGGKDVNAVGLICGSSPNVVANTPSPPPSPSQNTGTSLGEKIAAYAESQLDKCVDAQGRVRSSACPTLPPGQVGDGECTHFVQAALKAAGANPPVFNPRPYDWGREISLAEAQRGDIVQLEAAHFTQPGGGGNWGTGTGPEDKHSAIIVARNGNTITLIEQNTNNLRAVKRHTYDFSWPHTGRVIVYRAESNSRLPSRRWQERYRPGYYGQRASGG</sequence>
<gene>
    <name evidence="3" type="ORF">HZZ13_12530</name>
</gene>
<name>A0ABS0PN14_9BRAD</name>
<dbReference type="EMBL" id="JACCHP010000007">
    <property type="protein sequence ID" value="MBH5398611.1"/>
    <property type="molecule type" value="Genomic_DNA"/>
</dbReference>
<dbReference type="Gene3D" id="2.100.10.30">
    <property type="entry name" value="Jacalin-like lectin domain"/>
    <property type="match status" value="1"/>
</dbReference>
<keyword evidence="1" id="KW-0812">Transmembrane</keyword>
<keyword evidence="4" id="KW-1185">Reference proteome</keyword>
<accession>A0ABS0PN14</accession>
<evidence type="ECO:0000256" key="1">
    <source>
        <dbReference type="SAM" id="Phobius"/>
    </source>
</evidence>
<proteinExistence type="predicted"/>
<dbReference type="SUPFAM" id="SSF51101">
    <property type="entry name" value="Mannose-binding lectins"/>
    <property type="match status" value="1"/>
</dbReference>
<organism evidence="3 4">
    <name type="scientific">Bradyrhizobium agreste</name>
    <dbReference type="NCBI Taxonomy" id="2751811"/>
    <lineage>
        <taxon>Bacteria</taxon>
        <taxon>Pseudomonadati</taxon>
        <taxon>Pseudomonadota</taxon>
        <taxon>Alphaproteobacteria</taxon>
        <taxon>Hyphomicrobiales</taxon>
        <taxon>Nitrobacteraceae</taxon>
        <taxon>Bradyrhizobium</taxon>
    </lineage>
</organism>
<keyword evidence="1" id="KW-1133">Transmembrane helix</keyword>